<name>A0ABY9TRC8_9GAMM</name>
<dbReference type="RefSeq" id="WP_348390397.1">
    <property type="nucleotide sequence ID" value="NZ_CP134145.1"/>
</dbReference>
<protein>
    <submittedName>
        <fullName evidence="1">DUF748 domain-containing protein</fullName>
    </submittedName>
</protein>
<dbReference type="InterPro" id="IPR008023">
    <property type="entry name" value="DUF748"/>
</dbReference>
<reference evidence="2" key="1">
    <citation type="submission" date="2023-09" db="EMBL/GenBank/DDBJ databases">
        <authorList>
            <person name="Li S."/>
            <person name="Li X."/>
            <person name="Zhang C."/>
            <person name="Zhao Z."/>
        </authorList>
    </citation>
    <scope>NUCLEOTIDE SEQUENCE [LARGE SCALE GENOMIC DNA]</scope>
    <source>
        <strain evidence="2">SQ149</strain>
    </source>
</reference>
<evidence type="ECO:0000313" key="2">
    <source>
        <dbReference type="Proteomes" id="UP001258994"/>
    </source>
</evidence>
<sequence length="800" mass="89313">MTSRRKYLVSSILVIAILLILLPEAARYYVINKISQQGFDNVTIEDVDLNLFSGSLQIENVRVGINNEEKLVIGLMRADYRWQGLFSGGIATELFEIQDTKLAVIESDNGDFEVVIPIVANEQDKTGKPIPVDEEQALALPNLDVDLVHLTNIEVDIQLKQFTGRYLINQFTLTRVSTWHDYPAELTLDSRLNNTEISAQLTAQPLATTPSVQGDITIKNIQYDDFKTLANIYSPLPLNSLQGMANADLYVDGIRDKNNNLILNFNGDLLSQNLHLDSKQLAINLQELAANVSIKVQAMQNETLVSGTVNSELQKFSIIDEASDNLLIGFNSLDSNDMTITEDLSVSINKLDFSGLSWFTNDIKQTNKANSHTKVDAINQLDKLIFENIQLNSSFSNLNLEKLELAGLQTSLQLNEQNEPSWLKVIEKVQQRFHSSNISTSETSDTGAISEVEEVSVSIEDNSKTEFLYDINMISLAAPANINLVKILKSQPHKIQLDIEKLLLTNLTNSEIQKQSSFELNTKLNKHANISVQGEAYLTKQPLDLSLSGQIEDMSFVTISPFIEPFAGYQFTRGQFDHKFKLQLQQNEIEMSNDVVIRKLQIKSIDESKVVSTLPIPMAISVLEDSKGIIDIEIPVKGDLNDANVNVNSIIQKSITQAVKKGSIGFLKYALQPYGAAFMAAEYLVDASNRIAFEDMIFNVNSSHLELKQLDYASKLVEVLKRRDEIDLHLCGESNQTDKAQLSNEYQGEQLEAQLAALAKQRAISLKSYLSEKGITNKRLFLCKAKYQEKGTSGVSISME</sequence>
<organism evidence="1 2">
    <name type="scientific">Thalassotalea psychrophila</name>
    <dbReference type="NCBI Taxonomy" id="3065647"/>
    <lineage>
        <taxon>Bacteria</taxon>
        <taxon>Pseudomonadati</taxon>
        <taxon>Pseudomonadota</taxon>
        <taxon>Gammaproteobacteria</taxon>
        <taxon>Alteromonadales</taxon>
        <taxon>Colwelliaceae</taxon>
        <taxon>Thalassotalea</taxon>
    </lineage>
</organism>
<proteinExistence type="predicted"/>
<dbReference type="Pfam" id="PF05359">
    <property type="entry name" value="DUF748"/>
    <property type="match status" value="1"/>
</dbReference>
<gene>
    <name evidence="1" type="ORF">RGQ13_14160</name>
</gene>
<dbReference type="Gene3D" id="3.30.1330.60">
    <property type="entry name" value="OmpA-like domain"/>
    <property type="match status" value="1"/>
</dbReference>
<dbReference type="SUPFAM" id="SSF103088">
    <property type="entry name" value="OmpA-like"/>
    <property type="match status" value="1"/>
</dbReference>
<accession>A0ABY9TRC8</accession>
<dbReference type="Proteomes" id="UP001258994">
    <property type="component" value="Chromosome"/>
</dbReference>
<dbReference type="EMBL" id="CP134145">
    <property type="protein sequence ID" value="WNC71261.1"/>
    <property type="molecule type" value="Genomic_DNA"/>
</dbReference>
<dbReference type="InterPro" id="IPR036737">
    <property type="entry name" value="OmpA-like_sf"/>
</dbReference>
<evidence type="ECO:0000313" key="1">
    <source>
        <dbReference type="EMBL" id="WNC71261.1"/>
    </source>
</evidence>
<keyword evidence="2" id="KW-1185">Reference proteome</keyword>